<evidence type="ECO:0000313" key="8">
    <source>
        <dbReference type="EMBL" id="CAB3231561.1"/>
    </source>
</evidence>
<dbReference type="Pfam" id="PF00651">
    <property type="entry name" value="BTB"/>
    <property type="match status" value="1"/>
</dbReference>
<evidence type="ECO:0000256" key="3">
    <source>
        <dbReference type="ARBA" id="ARBA00022737"/>
    </source>
</evidence>
<keyword evidence="3" id="KW-0677">Repeat</keyword>
<organism evidence="8 9">
    <name type="scientific">Arctia plantaginis</name>
    <name type="common">Wood tiger moth</name>
    <name type="synonym">Phalaena plantaginis</name>
    <dbReference type="NCBI Taxonomy" id="874455"/>
    <lineage>
        <taxon>Eukaryota</taxon>
        <taxon>Metazoa</taxon>
        <taxon>Ecdysozoa</taxon>
        <taxon>Arthropoda</taxon>
        <taxon>Hexapoda</taxon>
        <taxon>Insecta</taxon>
        <taxon>Pterygota</taxon>
        <taxon>Neoptera</taxon>
        <taxon>Endopterygota</taxon>
        <taxon>Lepidoptera</taxon>
        <taxon>Glossata</taxon>
        <taxon>Ditrysia</taxon>
        <taxon>Noctuoidea</taxon>
        <taxon>Erebidae</taxon>
        <taxon>Arctiinae</taxon>
        <taxon>Arctia</taxon>
    </lineage>
</organism>
<dbReference type="PANTHER" id="PTHR24412:SF451">
    <property type="entry name" value="KELCH-LIKE PROTEIN 20"/>
    <property type="match status" value="1"/>
</dbReference>
<dbReference type="Gene3D" id="3.30.710.10">
    <property type="entry name" value="Potassium Channel Kv1.1, Chain A"/>
    <property type="match status" value="1"/>
</dbReference>
<dbReference type="PROSITE" id="PS50097">
    <property type="entry name" value="BTB"/>
    <property type="match status" value="1"/>
</dbReference>
<evidence type="ECO:0000256" key="4">
    <source>
        <dbReference type="ARBA" id="ARBA00022786"/>
    </source>
</evidence>
<dbReference type="GO" id="GO:0003779">
    <property type="term" value="F:actin binding"/>
    <property type="evidence" value="ECO:0007669"/>
    <property type="project" value="UniProtKB-KW"/>
</dbReference>
<dbReference type="FunFam" id="1.25.40.420:FF:000001">
    <property type="entry name" value="Kelch-like family member 12"/>
    <property type="match status" value="1"/>
</dbReference>
<dbReference type="Pfam" id="PF01344">
    <property type="entry name" value="Kelch_1"/>
    <property type="match status" value="5"/>
</dbReference>
<keyword evidence="4" id="KW-0833">Ubl conjugation pathway</keyword>
<feature type="region of interest" description="Disordered" evidence="6">
    <location>
        <begin position="1"/>
        <end position="41"/>
    </location>
</feature>
<dbReference type="CDD" id="cd18459">
    <property type="entry name" value="BACK_KLHL20"/>
    <property type="match status" value="1"/>
</dbReference>
<dbReference type="Gene3D" id="2.120.10.80">
    <property type="entry name" value="Kelch-type beta propeller"/>
    <property type="match status" value="4"/>
</dbReference>
<dbReference type="Gene3D" id="1.25.40.420">
    <property type="match status" value="1"/>
</dbReference>
<proteinExistence type="predicted"/>
<dbReference type="SMART" id="SM00612">
    <property type="entry name" value="Kelch"/>
    <property type="match status" value="18"/>
</dbReference>
<keyword evidence="2" id="KW-0880">Kelch repeat</keyword>
<comment type="caution">
    <text evidence="8">The sequence shown here is derived from an EMBL/GenBank/DDBJ whole genome shotgun (WGS) entry which is preliminary data.</text>
</comment>
<dbReference type="InterPro" id="IPR011333">
    <property type="entry name" value="SKP1/BTB/POZ_sf"/>
</dbReference>
<name>A0A8S0ZEM0_ARCPL</name>
<dbReference type="FunFam" id="3.30.710.10:FF:000001">
    <property type="entry name" value="Kelch-like family member 20"/>
    <property type="match status" value="1"/>
</dbReference>
<gene>
    <name evidence="8" type="ORF">APLA_LOCUS5272</name>
</gene>
<dbReference type="InterPro" id="IPR006652">
    <property type="entry name" value="Kelch_1"/>
</dbReference>
<dbReference type="SUPFAM" id="SSF54695">
    <property type="entry name" value="POZ domain"/>
    <property type="match status" value="1"/>
</dbReference>
<evidence type="ECO:0000256" key="1">
    <source>
        <dbReference type="ARBA" id="ARBA00004906"/>
    </source>
</evidence>
<feature type="compositionally biased region" description="Gly residues" evidence="6">
    <location>
        <begin position="18"/>
        <end position="36"/>
    </location>
</feature>
<dbReference type="OrthoDB" id="532630at2759"/>
<dbReference type="InterPro" id="IPR000210">
    <property type="entry name" value="BTB/POZ_dom"/>
</dbReference>
<dbReference type="EMBL" id="CADEBD010000288">
    <property type="protein sequence ID" value="CAB3231561.1"/>
    <property type="molecule type" value="Genomic_DNA"/>
</dbReference>
<evidence type="ECO:0000256" key="5">
    <source>
        <dbReference type="ARBA" id="ARBA00023203"/>
    </source>
</evidence>
<dbReference type="InterPro" id="IPR011705">
    <property type="entry name" value="BACK"/>
</dbReference>
<dbReference type="InterPro" id="IPR011043">
    <property type="entry name" value="Gal_Oxase/kelch_b-propeller"/>
</dbReference>
<keyword evidence="5" id="KW-0009">Actin-binding</keyword>
<feature type="domain" description="BTB" evidence="7">
    <location>
        <begin position="63"/>
        <end position="130"/>
    </location>
</feature>
<dbReference type="AlphaFoldDB" id="A0A8S0ZEM0"/>
<dbReference type="Pfam" id="PF24681">
    <property type="entry name" value="Kelch_KLHDC2_KLHL20_DRC7"/>
    <property type="match status" value="3"/>
</dbReference>
<sequence>MALPTSSLGCRKSRLRMGEGGSPGGGGGGGGAGGGARLSHTSEKHPRAILGELSALRRHRELCDVVLNVANRKLFAHRVILSACSPYFRAMFTGELAESRATEVTIRDVDEQAMEQLVEFCYTAHIVVEESNVQALLPAACLLQLQEIQDVCCEFLKRQLDCSNCLGIRAFADTHSCRELLRIADKFTQQNFPEVMESEEFLLLPAAQLIDIVSSDELNVRSEEQTFQAVMSWVKYNVAERRQHLAQVLQHVRLPLLSPKFLVGTVSSELLIRSDDACRDLLDEAKNYLLLPQERPLMQGPRTRPRKPTRRGEVLFAVGGWCSGDAIASVERFDPQTSEWKMVAPMSKRRCGVGVAVLHDLLYAVGGHDGQSYLNSIERYDPQTNQWCGAVAPTSSCRTSVGVAVLEGALYAVGGQDGVQCLNHVERYDPKDNRWTKVCVCACSTSSCRTSVGVAVLEGALYAVGGQDGVQCLNHVERYDPKDNRWTKVCVCACSTSSCRTSVGVAVLEGALYAVGGQDGVQCLNHVERYDPKDNRWTKVCVCACSTSSCRTSVGVAVLEGALYAVGGQDGVQCLNHVERYDPKDNRWTKVCVCACSTSSCRTSVGVAVLEGALYAVGGQDGVQCLNHVERYDPKDNRWTKVCVCACSTSSCRTSVGVAVLEGALYAVGGQDGVQCLNHVERYDPKDNRWTKVCVCACSTSSCRTSVGVAVLEGALYAVGGQDGVQCLNHVERYDPKDNRWTKVCVCACSTSSCRTSVGVAVLEGALYAVGGQDGVQCLNHVERYDPKDNRWTKVCVCACSTSSCRTSVGVAVLEGALYAVGGQDGVQCLNHVERYDPKDNRWTKVCVCACSTSSCRTSVGVAVLEGALYAVGGQDGVQCLNHVERYDPKDNRWTKVCVCACSTSSCRTSVGVAVLEGALYAVGGQDGVQCLNHVERYDPKDNRWTKVCVCACSTSSCRTSVGVAVLEGALYAVGGQDGVQCLNHVERYDPKDNRWTKVCVCACSTSSCRTSVGVAVLEGALYAVGGRDGVQCLNHVERYDPKDNRWTKVAAMTTRRLGVAVAVLGGQLYAVGGSDGQAPLNSVERYDPRANKWTPVAPMSTRRKHLGCAVFDGQIYAVGGRDDCTELSSAERYEPSTDTWSPVVAMTSRRSGVGLAVVNGQLYAVGGFDGTAYLKSIEVFDPESNQWRLCGAMNYRRLGGGVGVMRAPHHDNHYIWNRKDSVV</sequence>
<evidence type="ECO:0000256" key="6">
    <source>
        <dbReference type="SAM" id="MobiDB-lite"/>
    </source>
</evidence>
<protein>
    <recommendedName>
        <fullName evidence="7">BTB domain-containing protein</fullName>
    </recommendedName>
</protein>
<dbReference type="InterPro" id="IPR015915">
    <property type="entry name" value="Kelch-typ_b-propeller"/>
</dbReference>
<evidence type="ECO:0000313" key="9">
    <source>
        <dbReference type="Proteomes" id="UP000494256"/>
    </source>
</evidence>
<evidence type="ECO:0000259" key="7">
    <source>
        <dbReference type="PROSITE" id="PS50097"/>
    </source>
</evidence>
<reference evidence="8 9" key="1">
    <citation type="submission" date="2020-04" db="EMBL/GenBank/DDBJ databases">
        <authorList>
            <person name="Wallbank WR R."/>
            <person name="Pardo Diaz C."/>
            <person name="Kozak K."/>
            <person name="Martin S."/>
            <person name="Jiggins C."/>
            <person name="Moest M."/>
            <person name="Warren A I."/>
            <person name="Byers J.R.P. K."/>
            <person name="Montejo-Kovacevich G."/>
            <person name="Yen C E."/>
        </authorList>
    </citation>
    <scope>NUCLEOTIDE SEQUENCE [LARGE SCALE GENOMIC DNA]</scope>
</reference>
<dbReference type="PANTHER" id="PTHR24412">
    <property type="entry name" value="KELCH PROTEIN"/>
    <property type="match status" value="1"/>
</dbReference>
<dbReference type="SUPFAM" id="SSF50965">
    <property type="entry name" value="Galactose oxidase, central domain"/>
    <property type="match status" value="1"/>
</dbReference>
<dbReference type="Proteomes" id="UP000494256">
    <property type="component" value="Unassembled WGS sequence"/>
</dbReference>
<evidence type="ECO:0000256" key="2">
    <source>
        <dbReference type="ARBA" id="ARBA00022441"/>
    </source>
</evidence>
<dbReference type="SMART" id="SM00225">
    <property type="entry name" value="BTB"/>
    <property type="match status" value="1"/>
</dbReference>
<comment type="pathway">
    <text evidence="1">Protein modification; protein ubiquitination.</text>
</comment>
<dbReference type="Pfam" id="PF07707">
    <property type="entry name" value="BACK"/>
    <property type="match status" value="1"/>
</dbReference>
<accession>A0A8S0ZEM0</accession>
<dbReference type="SMART" id="SM00875">
    <property type="entry name" value="BACK"/>
    <property type="match status" value="1"/>
</dbReference>
<dbReference type="SUPFAM" id="SSF117281">
    <property type="entry name" value="Kelch motif"/>
    <property type="match status" value="3"/>
</dbReference>